<reference evidence="1 2" key="1">
    <citation type="journal article" date="2013" name="Antonie Van Leeuwenhoek">
        <title>Echinimonas agarilytica gen. nov., sp. nov., a new gammaproteobacterium isolated from the sea urchin Strongylocentrotus intermedius.</title>
        <authorList>
            <person name="Nedashkovskaya O.I."/>
            <person name="Stenkova A.M."/>
            <person name="Zhukova N.V."/>
            <person name="Van Trappen S."/>
            <person name="Lee J.S."/>
            <person name="Kim S.B."/>
        </authorList>
    </citation>
    <scope>NUCLEOTIDE SEQUENCE [LARGE SCALE GENOMIC DNA]</scope>
    <source>
        <strain evidence="1 2">KMM 6351</strain>
    </source>
</reference>
<dbReference type="AlphaFoldDB" id="A0AA42B662"/>
<accession>A0AA42B662</accession>
<gene>
    <name evidence="1" type="ORF">NAF29_01170</name>
</gene>
<name>A0AA42B662_9GAMM</name>
<evidence type="ECO:0000313" key="1">
    <source>
        <dbReference type="EMBL" id="MCM2678279.1"/>
    </source>
</evidence>
<evidence type="ECO:0000313" key="2">
    <source>
        <dbReference type="Proteomes" id="UP001165393"/>
    </source>
</evidence>
<comment type="caution">
    <text evidence="1">The sequence shown here is derived from an EMBL/GenBank/DDBJ whole genome shotgun (WGS) entry which is preliminary data.</text>
</comment>
<organism evidence="1 2">
    <name type="scientific">Echinimonas agarilytica</name>
    <dbReference type="NCBI Taxonomy" id="1215918"/>
    <lineage>
        <taxon>Bacteria</taxon>
        <taxon>Pseudomonadati</taxon>
        <taxon>Pseudomonadota</taxon>
        <taxon>Gammaproteobacteria</taxon>
        <taxon>Alteromonadales</taxon>
        <taxon>Echinimonadaceae</taxon>
        <taxon>Echinimonas</taxon>
    </lineage>
</organism>
<proteinExistence type="predicted"/>
<dbReference type="EMBL" id="JAMQGP010000001">
    <property type="protein sequence ID" value="MCM2678279.1"/>
    <property type="molecule type" value="Genomic_DNA"/>
</dbReference>
<sequence length="95" mass="10417">MQQLEPSLDALCLVEPCFSDAHIERAANHMALVLSGKISEICPGADVWFAMLNVPQGTIHLHYDQMAECFWLTPTGALAQNAVCWAHIQQLVGAK</sequence>
<dbReference type="Proteomes" id="UP001165393">
    <property type="component" value="Unassembled WGS sequence"/>
</dbReference>
<keyword evidence="2" id="KW-1185">Reference proteome</keyword>
<dbReference type="RefSeq" id="WP_251259619.1">
    <property type="nucleotide sequence ID" value="NZ_JAMQGP010000001.1"/>
</dbReference>
<protein>
    <submittedName>
        <fullName evidence="1">Uncharacterized protein</fullName>
    </submittedName>
</protein>